<accession>M1DR34</accession>
<dbReference type="PaxDb" id="4113-PGSC0003DMT400093024"/>
<protein>
    <submittedName>
        <fullName evidence="2">Uncharacterized protein</fullName>
    </submittedName>
</protein>
<dbReference type="InParanoid" id="M1DR34"/>
<sequence length="150" mass="16655">MANPGVHNNSVIEEPEDGVNNENARVRGGNLRDDALRVHNPSEPRLRDNYRVNFNIVEFECPIVLPPLPPGHTFVVTSSLMQMLMTRGLFSGLALEDPHGQMVKLRSVCKSCVGRSEFDMNVIGLRVIPLSLTGDAAVWFSKLLYNSTHT</sequence>
<dbReference type="EnsemblPlants" id="PGSC0003DMT400093024">
    <property type="protein sequence ID" value="PGSC0003DMT400093024"/>
    <property type="gene ID" value="PGSC0003DMG400042595"/>
</dbReference>
<evidence type="ECO:0000313" key="3">
    <source>
        <dbReference type="Proteomes" id="UP000011115"/>
    </source>
</evidence>
<name>M1DR34_SOLTU</name>
<keyword evidence="3" id="KW-1185">Reference proteome</keyword>
<dbReference type="HOGENOM" id="CLU_134708_0_0_1"/>
<feature type="compositionally biased region" description="Polar residues" evidence="1">
    <location>
        <begin position="1"/>
        <end position="11"/>
    </location>
</feature>
<evidence type="ECO:0000256" key="1">
    <source>
        <dbReference type="SAM" id="MobiDB-lite"/>
    </source>
</evidence>
<proteinExistence type="predicted"/>
<dbReference type="Gramene" id="PGSC0003DMT400093024">
    <property type="protein sequence ID" value="PGSC0003DMT400093024"/>
    <property type="gene ID" value="PGSC0003DMG400042595"/>
</dbReference>
<organism evidence="2 3">
    <name type="scientific">Solanum tuberosum</name>
    <name type="common">Potato</name>
    <dbReference type="NCBI Taxonomy" id="4113"/>
    <lineage>
        <taxon>Eukaryota</taxon>
        <taxon>Viridiplantae</taxon>
        <taxon>Streptophyta</taxon>
        <taxon>Embryophyta</taxon>
        <taxon>Tracheophyta</taxon>
        <taxon>Spermatophyta</taxon>
        <taxon>Magnoliopsida</taxon>
        <taxon>eudicotyledons</taxon>
        <taxon>Gunneridae</taxon>
        <taxon>Pentapetalae</taxon>
        <taxon>asterids</taxon>
        <taxon>lamiids</taxon>
        <taxon>Solanales</taxon>
        <taxon>Solanaceae</taxon>
        <taxon>Solanoideae</taxon>
        <taxon>Solaneae</taxon>
        <taxon>Solanum</taxon>
    </lineage>
</organism>
<reference evidence="2" key="2">
    <citation type="submission" date="2015-06" db="UniProtKB">
        <authorList>
            <consortium name="EnsemblPlants"/>
        </authorList>
    </citation>
    <scope>IDENTIFICATION</scope>
    <source>
        <strain evidence="2">DM1-3 516 R44</strain>
    </source>
</reference>
<evidence type="ECO:0000313" key="2">
    <source>
        <dbReference type="EnsemblPlants" id="PGSC0003DMT400093024"/>
    </source>
</evidence>
<dbReference type="Proteomes" id="UP000011115">
    <property type="component" value="Unassembled WGS sequence"/>
</dbReference>
<dbReference type="AlphaFoldDB" id="M1DR34"/>
<feature type="region of interest" description="Disordered" evidence="1">
    <location>
        <begin position="1"/>
        <end position="42"/>
    </location>
</feature>
<reference evidence="3" key="1">
    <citation type="journal article" date="2011" name="Nature">
        <title>Genome sequence and analysis of the tuber crop potato.</title>
        <authorList>
            <consortium name="The Potato Genome Sequencing Consortium"/>
        </authorList>
    </citation>
    <scope>NUCLEOTIDE SEQUENCE [LARGE SCALE GENOMIC DNA]</scope>
    <source>
        <strain evidence="3">cv. DM1-3 516 R44</strain>
    </source>
</reference>
<feature type="compositionally biased region" description="Basic and acidic residues" evidence="1">
    <location>
        <begin position="30"/>
        <end position="42"/>
    </location>
</feature>